<feature type="compositionally biased region" description="Basic residues" evidence="1">
    <location>
        <begin position="7"/>
        <end position="18"/>
    </location>
</feature>
<gene>
    <name evidence="2" type="ORF">ARMOST_12069</name>
</gene>
<organism evidence="2 3">
    <name type="scientific">Armillaria ostoyae</name>
    <name type="common">Armillaria root rot fungus</name>
    <dbReference type="NCBI Taxonomy" id="47428"/>
    <lineage>
        <taxon>Eukaryota</taxon>
        <taxon>Fungi</taxon>
        <taxon>Dikarya</taxon>
        <taxon>Basidiomycota</taxon>
        <taxon>Agaricomycotina</taxon>
        <taxon>Agaricomycetes</taxon>
        <taxon>Agaricomycetidae</taxon>
        <taxon>Agaricales</taxon>
        <taxon>Marasmiineae</taxon>
        <taxon>Physalacriaceae</taxon>
        <taxon>Armillaria</taxon>
    </lineage>
</organism>
<accession>A0A284RIW4</accession>
<feature type="region of interest" description="Disordered" evidence="1">
    <location>
        <begin position="1"/>
        <end position="30"/>
    </location>
</feature>
<reference evidence="3" key="1">
    <citation type="journal article" date="2017" name="Nat. Ecol. Evol.">
        <title>Genome expansion and lineage-specific genetic innovations in the forest pathogenic fungi Armillaria.</title>
        <authorList>
            <person name="Sipos G."/>
            <person name="Prasanna A.N."/>
            <person name="Walter M.C."/>
            <person name="O'Connor E."/>
            <person name="Balint B."/>
            <person name="Krizsan K."/>
            <person name="Kiss B."/>
            <person name="Hess J."/>
            <person name="Varga T."/>
            <person name="Slot J."/>
            <person name="Riley R."/>
            <person name="Boka B."/>
            <person name="Rigling D."/>
            <person name="Barry K."/>
            <person name="Lee J."/>
            <person name="Mihaltcheva S."/>
            <person name="LaButti K."/>
            <person name="Lipzen A."/>
            <person name="Waldron R."/>
            <person name="Moloney N.M."/>
            <person name="Sperisen C."/>
            <person name="Kredics L."/>
            <person name="Vagvoelgyi C."/>
            <person name="Patrignani A."/>
            <person name="Fitzpatrick D."/>
            <person name="Nagy I."/>
            <person name="Doyle S."/>
            <person name="Anderson J.B."/>
            <person name="Grigoriev I.V."/>
            <person name="Gueldener U."/>
            <person name="Muensterkoetter M."/>
            <person name="Nagy L.G."/>
        </authorList>
    </citation>
    <scope>NUCLEOTIDE SEQUENCE [LARGE SCALE GENOMIC DNA]</scope>
    <source>
        <strain evidence="3">C18/9</strain>
    </source>
</reference>
<protein>
    <submittedName>
        <fullName evidence="2">Uncharacterized protein</fullName>
    </submittedName>
</protein>
<dbReference type="Proteomes" id="UP000219338">
    <property type="component" value="Unassembled WGS sequence"/>
</dbReference>
<name>A0A284RIW4_ARMOS</name>
<proteinExistence type="predicted"/>
<evidence type="ECO:0000256" key="1">
    <source>
        <dbReference type="SAM" id="MobiDB-lite"/>
    </source>
</evidence>
<dbReference type="AlphaFoldDB" id="A0A284RIW4"/>
<sequence>MSIPIHHPIRQTMRRHSGTRNSCLAHPSSPTPEKTVITKFYDPVYLHDEYEYVDTLRLAARSRVKQKHTRFSNLFKESAFFDASVSMRQLFSNRMEGRFMSYCWSLSLGRACNTSVKREIIAIPSSQPYSGQPWILSATVSFMQVELHGTLSSDLYFVKVLFAEIDDVGAAMVDFERIGLEDPPDPDGIRLAFMNVVRSEYFFGGYKPAFISFFELGHAWTRIGVTLFVNMSGLRVRLRRLNPNTLYVALSTFCHRDCHPSVR</sequence>
<keyword evidence="3" id="KW-1185">Reference proteome</keyword>
<dbReference type="EMBL" id="FUEG01000009">
    <property type="protein sequence ID" value="SJL08700.1"/>
    <property type="molecule type" value="Genomic_DNA"/>
</dbReference>
<evidence type="ECO:0000313" key="3">
    <source>
        <dbReference type="Proteomes" id="UP000219338"/>
    </source>
</evidence>
<dbReference type="OrthoDB" id="10394071at2759"/>
<evidence type="ECO:0000313" key="2">
    <source>
        <dbReference type="EMBL" id="SJL08700.1"/>
    </source>
</evidence>